<evidence type="ECO:0000256" key="1">
    <source>
        <dbReference type="SAM" id="MobiDB-lite"/>
    </source>
</evidence>
<dbReference type="RefSeq" id="WP_184701854.1">
    <property type="nucleotide sequence ID" value="NZ_BAABEG010000001.1"/>
</dbReference>
<dbReference type="PANTHER" id="PTHR33375">
    <property type="entry name" value="CHROMOSOME-PARTITIONING PROTEIN PARB-RELATED"/>
    <property type="match status" value="1"/>
</dbReference>
<gene>
    <name evidence="3" type="ORF">GGR00_005024</name>
</gene>
<reference evidence="3 4" key="1">
    <citation type="submission" date="2020-08" db="EMBL/GenBank/DDBJ databases">
        <title>Genomic Encyclopedia of Type Strains, Phase IV (KMG-IV): sequencing the most valuable type-strain genomes for metagenomic binning, comparative biology and taxonomic classification.</title>
        <authorList>
            <person name="Goeker M."/>
        </authorList>
    </citation>
    <scope>NUCLEOTIDE SEQUENCE [LARGE SCALE GENOMIC DNA]</scope>
    <source>
        <strain evidence="3 4">DSM 7051</strain>
    </source>
</reference>
<dbReference type="Gene3D" id="1.10.10.2830">
    <property type="match status" value="1"/>
</dbReference>
<sequence length="780" mass="84476">MARTSKNAKAATAATVEAVADAEIRTVGETATEAVAAAETAAAPASGETVFIPLNKLKKSPRNARKTPHTEAEIEAYAASIAAKGMFQNLVVEPELDGEGKPTGSYLVTIGEGRRLAQLLRAKRKEIKKTEAIRCVIDTANDPFEISLDENVTRTAMSPADQFEAFRELSVNRGCGAEEIGARFGVSAHVVKQRLRLGAVSPKLMQVYRDGGLTLDQLMAFAITEDHARQEQVYDGLGYNKEPWIIRRDLTKTNVAATDRRAIFIGPEAYTEAGGTIIRDLFTEDRGGFYEDAALLDQLVIEKLERTARQVQEAEGWKWSDVHIDYPHGNGMRRAYPQPVDLSEDDEAAYAAAKDEYDRLTADWEGTDDDLPPDVDERFAELEAEIERIDAKRHAYDPDDIAHGGVFVVLSHDGEARIERGFIRPEDEAPEPDEADNGETVIDGVRVNGDGEVIEDGEYDEDGNHVSELDAEDEEGEEVGKPLSDLLIRDLTAYRTLGLRLALGQQPDMALIAVTHTLAAQTFYRGEDAHCFEIRPVSASLGGHADGIADTAAAKALEDRHGGWAADMPRNVADLWGFIAGLDQASVMALFAHCASLTVNAVKLPWERKPRAHETADRLATAVALDMTAHWTPTVRTYLGRVTKAHIVAAVREAVDDEAADRIASMKKQPMAEAAEQLLAGTGWLPPLLRTERPAWLDAPQAGAEEPVDPEVMAPETPDPDAEAADPDAPDADETAPDTPDPDADAPADPETAPVGPDPDADAEDGGEAMDGEAFQHAAE</sequence>
<organism evidence="3 4">
    <name type="scientific">Aminobacter aganoensis</name>
    <dbReference type="NCBI Taxonomy" id="83264"/>
    <lineage>
        <taxon>Bacteria</taxon>
        <taxon>Pseudomonadati</taxon>
        <taxon>Pseudomonadota</taxon>
        <taxon>Alphaproteobacteria</taxon>
        <taxon>Hyphomicrobiales</taxon>
        <taxon>Phyllobacteriaceae</taxon>
        <taxon>Aminobacter</taxon>
    </lineage>
</organism>
<dbReference type="Pfam" id="PF02195">
    <property type="entry name" value="ParB_N"/>
    <property type="match status" value="1"/>
</dbReference>
<feature type="compositionally biased region" description="Acidic residues" evidence="1">
    <location>
        <begin position="759"/>
        <end position="771"/>
    </location>
</feature>
<keyword evidence="4" id="KW-1185">Reference proteome</keyword>
<dbReference type="SUPFAM" id="SSF110849">
    <property type="entry name" value="ParB/Sulfiredoxin"/>
    <property type="match status" value="1"/>
</dbReference>
<dbReference type="CDD" id="cd16406">
    <property type="entry name" value="ParB_N_like"/>
    <property type="match status" value="1"/>
</dbReference>
<comment type="caution">
    <text evidence="3">The sequence shown here is derived from an EMBL/GenBank/DDBJ whole genome shotgun (WGS) entry which is preliminary data.</text>
</comment>
<dbReference type="Proteomes" id="UP000536262">
    <property type="component" value="Unassembled WGS sequence"/>
</dbReference>
<proteinExistence type="predicted"/>
<evidence type="ECO:0000259" key="2">
    <source>
        <dbReference type="SMART" id="SM00470"/>
    </source>
</evidence>
<feature type="compositionally biased region" description="Acidic residues" evidence="1">
    <location>
        <begin position="718"/>
        <end position="748"/>
    </location>
</feature>
<dbReference type="InterPro" id="IPR003115">
    <property type="entry name" value="ParB_N"/>
</dbReference>
<dbReference type="AlphaFoldDB" id="A0A7X0FD10"/>
<accession>A0A7X0FD10</accession>
<dbReference type="InterPro" id="IPR050336">
    <property type="entry name" value="Chromosome_partition/occlusion"/>
</dbReference>
<dbReference type="EMBL" id="JACHOU010000021">
    <property type="protein sequence ID" value="MBB6357203.1"/>
    <property type="molecule type" value="Genomic_DNA"/>
</dbReference>
<dbReference type="GO" id="GO:0005694">
    <property type="term" value="C:chromosome"/>
    <property type="evidence" value="ECO:0007669"/>
    <property type="project" value="TreeGrafter"/>
</dbReference>
<dbReference type="InterPro" id="IPR036086">
    <property type="entry name" value="ParB/Sulfiredoxin_sf"/>
</dbReference>
<dbReference type="Gene3D" id="3.90.1530.30">
    <property type="match status" value="1"/>
</dbReference>
<dbReference type="SUPFAM" id="SSF109709">
    <property type="entry name" value="KorB DNA-binding domain-like"/>
    <property type="match status" value="1"/>
</dbReference>
<feature type="domain" description="ParB-like N-terminal" evidence="2">
    <location>
        <begin position="50"/>
        <end position="152"/>
    </location>
</feature>
<name>A0A7X0FD10_9HYPH</name>
<dbReference type="GO" id="GO:0007059">
    <property type="term" value="P:chromosome segregation"/>
    <property type="evidence" value="ECO:0007669"/>
    <property type="project" value="TreeGrafter"/>
</dbReference>
<feature type="region of interest" description="Disordered" evidence="1">
    <location>
        <begin position="701"/>
        <end position="780"/>
    </location>
</feature>
<dbReference type="PANTHER" id="PTHR33375:SF7">
    <property type="entry name" value="CHROMOSOME 2-PARTITIONING PROTEIN PARB-RELATED"/>
    <property type="match status" value="1"/>
</dbReference>
<evidence type="ECO:0000313" key="4">
    <source>
        <dbReference type="Proteomes" id="UP000536262"/>
    </source>
</evidence>
<protein>
    <submittedName>
        <fullName evidence="3">ParB family chromosome partitioning protein</fullName>
    </submittedName>
</protein>
<dbReference type="SMART" id="SM00470">
    <property type="entry name" value="ParB"/>
    <property type="match status" value="1"/>
</dbReference>
<evidence type="ECO:0000313" key="3">
    <source>
        <dbReference type="EMBL" id="MBB6357203.1"/>
    </source>
</evidence>